<name>A0A1F2WTE9_9ACTN</name>
<dbReference type="GO" id="GO:0003723">
    <property type="term" value="F:RNA binding"/>
    <property type="evidence" value="ECO:0007669"/>
    <property type="project" value="UniProtKB-KW"/>
</dbReference>
<dbReference type="CDD" id="cd00165">
    <property type="entry name" value="S4"/>
    <property type="match status" value="1"/>
</dbReference>
<comment type="caution">
    <text evidence="5">The sequence shown here is derived from an EMBL/GenBank/DDBJ whole genome shotgun (WGS) entry which is preliminary data.</text>
</comment>
<dbReference type="SUPFAM" id="SSF53335">
    <property type="entry name" value="S-adenosyl-L-methionine-dependent methyltransferases"/>
    <property type="match status" value="1"/>
</dbReference>
<dbReference type="InterPro" id="IPR002877">
    <property type="entry name" value="RNA_MeTrfase_FtsJ_dom"/>
</dbReference>
<dbReference type="CDD" id="cd02440">
    <property type="entry name" value="AdoMet_MTases"/>
    <property type="match status" value="1"/>
</dbReference>
<dbReference type="AlphaFoldDB" id="A0A1F2WTE9"/>
<dbReference type="InterPro" id="IPR029063">
    <property type="entry name" value="SAM-dependent_MTases_sf"/>
</dbReference>
<dbReference type="Pfam" id="PF01728">
    <property type="entry name" value="FtsJ"/>
    <property type="match status" value="1"/>
</dbReference>
<protein>
    <recommendedName>
        <fullName evidence="4">RNA-binding S4 domain-containing protein</fullName>
    </recommendedName>
</protein>
<organism evidence="5 6">
    <name type="scientific">Candidatus Solincola sediminis</name>
    <dbReference type="NCBI Taxonomy" id="1797199"/>
    <lineage>
        <taxon>Bacteria</taxon>
        <taxon>Bacillati</taxon>
        <taxon>Actinomycetota</taxon>
        <taxon>Candidatus Geothermincolia</taxon>
        <taxon>Candidatus Geothermincolales</taxon>
        <taxon>Candidatus Geothermincolaceae</taxon>
        <taxon>Candidatus Solincola</taxon>
    </lineage>
</organism>
<dbReference type="EMBL" id="MELK01000006">
    <property type="protein sequence ID" value="OFW60149.1"/>
    <property type="molecule type" value="Genomic_DNA"/>
</dbReference>
<dbReference type="PANTHER" id="PTHR32319:SF0">
    <property type="entry name" value="BACTERIAL HEMOLYSIN-LIKE PROTEIN"/>
    <property type="match status" value="1"/>
</dbReference>
<dbReference type="GO" id="GO:0032259">
    <property type="term" value="P:methylation"/>
    <property type="evidence" value="ECO:0007669"/>
    <property type="project" value="InterPro"/>
</dbReference>
<comment type="similarity">
    <text evidence="2">Belongs to the TlyA family.</text>
</comment>
<dbReference type="SMART" id="SM00363">
    <property type="entry name" value="S4"/>
    <property type="match status" value="1"/>
</dbReference>
<dbReference type="GO" id="GO:0008168">
    <property type="term" value="F:methyltransferase activity"/>
    <property type="evidence" value="ECO:0007669"/>
    <property type="project" value="InterPro"/>
</dbReference>
<reference evidence="5 6" key="1">
    <citation type="journal article" date="2016" name="Nat. Commun.">
        <title>Thousands of microbial genomes shed light on interconnected biogeochemical processes in an aquifer system.</title>
        <authorList>
            <person name="Anantharaman K."/>
            <person name="Brown C.T."/>
            <person name="Hug L.A."/>
            <person name="Sharon I."/>
            <person name="Castelle C.J."/>
            <person name="Probst A.J."/>
            <person name="Thomas B.C."/>
            <person name="Singh A."/>
            <person name="Wilkins M.J."/>
            <person name="Karaoz U."/>
            <person name="Brodie E.L."/>
            <person name="Williams K.H."/>
            <person name="Hubbard S.S."/>
            <person name="Banfield J.F."/>
        </authorList>
    </citation>
    <scope>NUCLEOTIDE SEQUENCE [LARGE SCALE GENOMIC DNA]</scope>
</reference>
<dbReference type="PROSITE" id="PS50889">
    <property type="entry name" value="S4"/>
    <property type="match status" value="1"/>
</dbReference>
<evidence type="ECO:0000256" key="2">
    <source>
        <dbReference type="ARBA" id="ARBA00029460"/>
    </source>
</evidence>
<dbReference type="SUPFAM" id="SSF55174">
    <property type="entry name" value="Alpha-L RNA-binding motif"/>
    <property type="match status" value="1"/>
</dbReference>
<gene>
    <name evidence="5" type="ORF">A2Y75_02365</name>
</gene>
<evidence type="ECO:0000313" key="5">
    <source>
        <dbReference type="EMBL" id="OFW60149.1"/>
    </source>
</evidence>
<dbReference type="PIRSF" id="PIRSF005578">
    <property type="entry name" value="TlyA"/>
    <property type="match status" value="1"/>
</dbReference>
<evidence type="ECO:0000256" key="1">
    <source>
        <dbReference type="ARBA" id="ARBA00022884"/>
    </source>
</evidence>
<dbReference type="Gene3D" id="3.10.290.10">
    <property type="entry name" value="RNA-binding S4 domain"/>
    <property type="match status" value="1"/>
</dbReference>
<dbReference type="InterPro" id="IPR002942">
    <property type="entry name" value="S4_RNA-bd"/>
</dbReference>
<evidence type="ECO:0000259" key="4">
    <source>
        <dbReference type="SMART" id="SM00363"/>
    </source>
</evidence>
<evidence type="ECO:0000313" key="6">
    <source>
        <dbReference type="Proteomes" id="UP000177876"/>
    </source>
</evidence>
<sequence>MKRLDQWLVDEGYFQSRERARLAVMAGEVELEGKGRALKPGTKVGSSNRISIKAKPRFVSRGGDKLDAVLERWRIDVQGFDVLDAGASTGGFTHCLLERGTSRVIALDVGRGQLHWNLRQDPRVTVVEGVNLRTIRPEDLPFRPQMITTDLSFISLRLVFAVFAELLDGGRCLIALIKPQFEAGKGKVGKRGIVKDPEIHKEVLGRVAESAKNAGFRLKALAPSPIKGAEGNIEFFGWWVRSGEEKEPEISREVEKVVAEAWR</sequence>
<evidence type="ECO:0000256" key="3">
    <source>
        <dbReference type="PROSITE-ProRule" id="PRU00182"/>
    </source>
</evidence>
<dbReference type="Gene3D" id="3.40.50.150">
    <property type="entry name" value="Vaccinia Virus protein VP39"/>
    <property type="match status" value="1"/>
</dbReference>
<dbReference type="InterPro" id="IPR036986">
    <property type="entry name" value="S4_RNA-bd_sf"/>
</dbReference>
<dbReference type="STRING" id="1797197.A2Y75_02365"/>
<dbReference type="InterPro" id="IPR047048">
    <property type="entry name" value="TlyA"/>
</dbReference>
<feature type="domain" description="RNA-binding S4" evidence="4">
    <location>
        <begin position="2"/>
        <end position="64"/>
    </location>
</feature>
<proteinExistence type="inferred from homology"/>
<dbReference type="PANTHER" id="PTHR32319">
    <property type="entry name" value="BACTERIAL HEMOLYSIN-LIKE PROTEIN"/>
    <property type="match status" value="1"/>
</dbReference>
<keyword evidence="1 3" id="KW-0694">RNA-binding</keyword>
<dbReference type="Proteomes" id="UP000177876">
    <property type="component" value="Unassembled WGS sequence"/>
</dbReference>
<dbReference type="InterPro" id="IPR004538">
    <property type="entry name" value="Hemolysin_A/TlyA"/>
</dbReference>
<dbReference type="NCBIfam" id="TIGR00478">
    <property type="entry name" value="tly"/>
    <property type="match status" value="1"/>
</dbReference>
<accession>A0A1F2WTE9</accession>